<name>A0A7C3ELT5_9SPIR</name>
<accession>A0A7C3ELT5</accession>
<comment type="caution">
    <text evidence="1">The sequence shown here is derived from an EMBL/GenBank/DDBJ whole genome shotgun (WGS) entry which is preliminary data.</text>
</comment>
<proteinExistence type="predicted"/>
<organism evidence="1">
    <name type="scientific">Gracilinema caldarium</name>
    <dbReference type="NCBI Taxonomy" id="215591"/>
    <lineage>
        <taxon>Bacteria</taxon>
        <taxon>Pseudomonadati</taxon>
        <taxon>Spirochaetota</taxon>
        <taxon>Spirochaetia</taxon>
        <taxon>Spirochaetales</taxon>
        <taxon>Breznakiellaceae</taxon>
        <taxon>Gracilinema</taxon>
    </lineage>
</organism>
<sequence>MVGVVFAEEPKADFKVTEFTGSASVLFGADLDTSAVAFSNSTDVSLKASLITSGDKATTGEGIWGEIKIKTDGDPLIIKATQDAAQATVDGFTVIVDVAKLHFGDMAYLGIKKDGTKIDYAMLADMAAPYFKVDNTKYYGQKTSNTLLSDYDGVGPDAPYGVVFGIALPKLVSVDVDFRSFENLVTDGTQVAAGYSNKNAFGVRAKAALKAVDNLTLEGAVNTGFDGDGDKYNLGFGAKVGYKFALNDKFYVKPNAAFNGESRIAGDEKLGWGAHAGVLLGWGDKASAIDTYFFDDSDEDWGYYPGVSVGVTLAGNTAAPSDAKMPIGLNVSTMTGSLVENLTAAAAFEMKDLNADKKEMGFAAVAKYAIKQDKMTLTPKVGFNYYSDEAGANDKAKTDMYVKAGLDIGQIFPNTTLSFEYASNDLNGGVANGGTTDKTAGLFYTKLKISF</sequence>
<dbReference type="EMBL" id="DSVL01000366">
    <property type="protein sequence ID" value="HFH30189.1"/>
    <property type="molecule type" value="Genomic_DNA"/>
</dbReference>
<gene>
    <name evidence="1" type="ORF">ENS59_11905</name>
</gene>
<evidence type="ECO:0000313" key="1">
    <source>
        <dbReference type="EMBL" id="HFH30189.1"/>
    </source>
</evidence>
<protein>
    <submittedName>
        <fullName evidence="1">Uncharacterized protein</fullName>
    </submittedName>
</protein>
<dbReference type="AlphaFoldDB" id="A0A7C3ELT5"/>
<reference evidence="1" key="1">
    <citation type="journal article" date="2020" name="mSystems">
        <title>Genome- and Community-Level Interaction Insights into Carbon Utilization and Element Cycling Functions of Hydrothermarchaeota in Hydrothermal Sediment.</title>
        <authorList>
            <person name="Zhou Z."/>
            <person name="Liu Y."/>
            <person name="Xu W."/>
            <person name="Pan J."/>
            <person name="Luo Z.H."/>
            <person name="Li M."/>
        </authorList>
    </citation>
    <scope>NUCLEOTIDE SEQUENCE [LARGE SCALE GENOMIC DNA]</scope>
    <source>
        <strain evidence="1">SpSt-503</strain>
    </source>
</reference>